<evidence type="ECO:0000313" key="4">
    <source>
        <dbReference type="Proteomes" id="UP000234639"/>
    </source>
</evidence>
<proteinExistence type="predicted"/>
<evidence type="ECO:0000256" key="1">
    <source>
        <dbReference type="SAM" id="SignalP"/>
    </source>
</evidence>
<accession>A0A2I1NAL4</accession>
<comment type="caution">
    <text evidence="3">The sequence shown here is derived from an EMBL/GenBank/DDBJ whole genome shotgun (WGS) entry which is preliminary data.</text>
</comment>
<dbReference type="InterPro" id="IPR041556">
    <property type="entry name" value="DsbG_N"/>
</dbReference>
<sequence length="255" mass="29123">MKKFAFYLGLSALVFTQGFANENFSQNYESTLKNIVKNVEKFEIMSVDRLESIDGLNFVITNINGEMVPMFVSKDGKSVIGFSNLIFIGDDKDKILIEGRMEKLHADIKANQDKIAYEIIKEIPKDRFINIESFDKNNKFMTYIVSDPECPDCREHLTKMVKYLRNANVRIIFAPVHGKSAYTKSAVMLKEASKINPDNQEALIKLLNKYYDINATVSDDQASDEERDRVLQDAKKLFSKGVIKGVPFSFTVEKE</sequence>
<dbReference type="Gene3D" id="3.40.30.10">
    <property type="entry name" value="Glutaredoxin"/>
    <property type="match status" value="1"/>
</dbReference>
<evidence type="ECO:0000313" key="3">
    <source>
        <dbReference type="EMBL" id="PKZ29434.1"/>
    </source>
</evidence>
<dbReference type="SUPFAM" id="SSF52833">
    <property type="entry name" value="Thioredoxin-like"/>
    <property type="match status" value="1"/>
</dbReference>
<dbReference type="EMBL" id="PKHU01000003">
    <property type="protein sequence ID" value="PKZ29434.1"/>
    <property type="molecule type" value="Genomic_DNA"/>
</dbReference>
<organism evidence="3 4">
    <name type="scientific">Campylobacter ureolyticus</name>
    <dbReference type="NCBI Taxonomy" id="827"/>
    <lineage>
        <taxon>Bacteria</taxon>
        <taxon>Pseudomonadati</taxon>
        <taxon>Campylobacterota</taxon>
        <taxon>Epsilonproteobacteria</taxon>
        <taxon>Campylobacterales</taxon>
        <taxon>Campylobacteraceae</taxon>
        <taxon>Campylobacter</taxon>
    </lineage>
</organism>
<feature type="domain" description="Disulfide isomerase DsbG N-terminal" evidence="2">
    <location>
        <begin position="36"/>
        <end position="107"/>
    </location>
</feature>
<dbReference type="RefSeq" id="WP_101637018.1">
    <property type="nucleotide sequence ID" value="NZ_JAPXGI010000002.1"/>
</dbReference>
<name>A0A2I1NAL4_9BACT</name>
<gene>
    <name evidence="3" type="ORF">CYJ41_03495</name>
</gene>
<feature type="signal peptide" evidence="1">
    <location>
        <begin position="1"/>
        <end position="20"/>
    </location>
</feature>
<dbReference type="InterPro" id="IPR036249">
    <property type="entry name" value="Thioredoxin-like_sf"/>
</dbReference>
<evidence type="ECO:0000259" key="2">
    <source>
        <dbReference type="Pfam" id="PF18257"/>
    </source>
</evidence>
<dbReference type="Pfam" id="PF18257">
    <property type="entry name" value="DsbG_N"/>
    <property type="match status" value="1"/>
</dbReference>
<protein>
    <recommendedName>
        <fullName evidence="2">Disulfide isomerase DsbG N-terminal domain-containing protein</fullName>
    </recommendedName>
</protein>
<dbReference type="Proteomes" id="UP000234639">
    <property type="component" value="Unassembled WGS sequence"/>
</dbReference>
<keyword evidence="1" id="KW-0732">Signal</keyword>
<dbReference type="Gene3D" id="3.10.450.520">
    <property type="match status" value="1"/>
</dbReference>
<feature type="chain" id="PRO_5014176621" description="Disulfide isomerase DsbG N-terminal domain-containing protein" evidence="1">
    <location>
        <begin position="21"/>
        <end position="255"/>
    </location>
</feature>
<dbReference type="AlphaFoldDB" id="A0A2I1NAL4"/>
<reference evidence="3 4" key="1">
    <citation type="submission" date="2017-12" db="EMBL/GenBank/DDBJ databases">
        <title>Phylogenetic diversity of female urinary microbiome.</title>
        <authorList>
            <person name="Thomas-White K."/>
            <person name="Wolfe A.J."/>
        </authorList>
    </citation>
    <scope>NUCLEOTIDE SEQUENCE [LARGE SCALE GENOMIC DNA]</scope>
    <source>
        <strain evidence="3 4">UMB0112</strain>
    </source>
</reference>